<gene>
    <name evidence="1" type="ORF">ABEG20_15225</name>
</gene>
<evidence type="ECO:0000313" key="1">
    <source>
        <dbReference type="EMBL" id="XBO46641.1"/>
    </source>
</evidence>
<reference evidence="1" key="1">
    <citation type="submission" date="2024-05" db="EMBL/GenBank/DDBJ databases">
        <authorList>
            <person name="Kim S."/>
            <person name="Heo J."/>
            <person name="Choi H."/>
            <person name="Choi Y."/>
            <person name="Kwon S.-W."/>
            <person name="Kim Y."/>
        </authorList>
    </citation>
    <scope>NUCLEOTIDE SEQUENCE</scope>
    <source>
        <strain evidence="1">KACC 23697</strain>
    </source>
</reference>
<sequence length="160" mass="18213">MENNLKIKLLPLLFIFVFSTLGLKAQNITLSEGNFYRDDSNGKIYWCFVGKLRHVESIETFNGLFDNASNYVFHTNGISPNLIGDPLVLDNGLINDVNTGKVYFRRSNYIHYISSAEAFNTYHFSWAAITDVNGIGSYTPRGPLPINYVSSYQWSFNPTY</sequence>
<name>A0AAU7K2K3_9SPHI</name>
<accession>A0AAU7K2K3</accession>
<protein>
    <submittedName>
        <fullName evidence="1">Uncharacterized protein</fullName>
    </submittedName>
</protein>
<organism evidence="1">
    <name type="scientific">Pedobacter sp. KACC 23697</name>
    <dbReference type="NCBI Taxonomy" id="3149230"/>
    <lineage>
        <taxon>Bacteria</taxon>
        <taxon>Pseudomonadati</taxon>
        <taxon>Bacteroidota</taxon>
        <taxon>Sphingobacteriia</taxon>
        <taxon>Sphingobacteriales</taxon>
        <taxon>Sphingobacteriaceae</taxon>
        <taxon>Pedobacter</taxon>
    </lineage>
</organism>
<proteinExistence type="predicted"/>
<dbReference type="RefSeq" id="WP_406824152.1">
    <property type="nucleotide sequence ID" value="NZ_CP157485.1"/>
</dbReference>
<dbReference type="AlphaFoldDB" id="A0AAU7K2K3"/>
<dbReference type="EMBL" id="CP157485">
    <property type="protein sequence ID" value="XBO46641.1"/>
    <property type="molecule type" value="Genomic_DNA"/>
</dbReference>